<dbReference type="GO" id="GO:0009252">
    <property type="term" value="P:peptidoglycan biosynthetic process"/>
    <property type="evidence" value="ECO:0007669"/>
    <property type="project" value="UniProtKB-KW"/>
</dbReference>
<accession>A0A1G2PE56</accession>
<dbReference type="EC" id="2.4.99.28" evidence="19"/>
<sequence length="365" mass="39160">MNFKGDRILIFLSLALLGSGLLVLTSASVVQGTADFDQPFYYISRQMILGLPLGLLLGFVASRIKEGLWRALAFPLMVLTILLLVLVFIPDVGYGAGGAHRWISFGPLGFQPAEIAKFTFILYLAAWLSKHKDELGSFEEGLLPFLAISGTVGIFLILQPDISTLGVLSFTALAMLFVAGAKMKHIFGTLGLGALVLILLIMVAPYRLNRLTAFINPGSDPLGHGYQISQATLAIGSGGLTGRGFGFSRQKFLYLPEPVGDSIFAVMGEEIGLVGSATFIVMFVLLAWRGFRIALRASSEFLQLFAFGLTSWIVIQALLNMAGNLSLTPLVGITLPFVSYGSSSLAITLISIGVIFGISRINEEA</sequence>
<evidence type="ECO:0000256" key="20">
    <source>
        <dbReference type="ARBA" id="ARBA00049902"/>
    </source>
</evidence>
<dbReference type="Proteomes" id="UP000178869">
    <property type="component" value="Unassembled WGS sequence"/>
</dbReference>
<feature type="transmembrane region" description="Helical" evidence="21">
    <location>
        <begin position="186"/>
        <end position="206"/>
    </location>
</feature>
<feature type="transmembrane region" description="Helical" evidence="21">
    <location>
        <begin position="109"/>
        <end position="129"/>
    </location>
</feature>
<evidence type="ECO:0000256" key="19">
    <source>
        <dbReference type="ARBA" id="ARBA00044770"/>
    </source>
</evidence>
<evidence type="ECO:0000256" key="9">
    <source>
        <dbReference type="ARBA" id="ARBA00022984"/>
    </source>
</evidence>
<keyword evidence="10 21" id="KW-1133">Transmembrane helix</keyword>
<dbReference type="InterPro" id="IPR001182">
    <property type="entry name" value="FtsW/RodA"/>
</dbReference>
<dbReference type="GO" id="GO:0008955">
    <property type="term" value="F:peptidoglycan glycosyltransferase activity"/>
    <property type="evidence" value="ECO:0007669"/>
    <property type="project" value="UniProtKB-EC"/>
</dbReference>
<comment type="catalytic activity">
    <reaction evidence="20">
        <text>[GlcNAc-(1-&gt;4)-Mur2Ac(oyl-L-Ala-gamma-D-Glu-L-Lys-D-Ala-D-Ala)](n)-di-trans,octa-cis-undecaprenyl diphosphate + beta-D-GlcNAc-(1-&gt;4)-Mur2Ac(oyl-L-Ala-gamma-D-Glu-L-Lys-D-Ala-D-Ala)-di-trans,octa-cis-undecaprenyl diphosphate = [GlcNAc-(1-&gt;4)-Mur2Ac(oyl-L-Ala-gamma-D-Glu-L-Lys-D-Ala-D-Ala)](n+1)-di-trans,octa-cis-undecaprenyl diphosphate + di-trans,octa-cis-undecaprenyl diphosphate + H(+)</text>
        <dbReference type="Rhea" id="RHEA:23708"/>
        <dbReference type="Rhea" id="RHEA-COMP:9602"/>
        <dbReference type="Rhea" id="RHEA-COMP:9603"/>
        <dbReference type="ChEBI" id="CHEBI:15378"/>
        <dbReference type="ChEBI" id="CHEBI:58405"/>
        <dbReference type="ChEBI" id="CHEBI:60033"/>
        <dbReference type="ChEBI" id="CHEBI:78435"/>
        <dbReference type="EC" id="2.4.99.28"/>
    </reaction>
</comment>
<keyword evidence="5" id="KW-0328">Glycosyltransferase</keyword>
<dbReference type="GO" id="GO:0008360">
    <property type="term" value="P:regulation of cell shape"/>
    <property type="evidence" value="ECO:0007669"/>
    <property type="project" value="UniProtKB-KW"/>
</dbReference>
<evidence type="ECO:0000256" key="21">
    <source>
        <dbReference type="SAM" id="Phobius"/>
    </source>
</evidence>
<organism evidence="22 23">
    <name type="scientific">Candidatus Terrybacteria bacterium RIFCSPHIGHO2_01_FULL_43_35</name>
    <dbReference type="NCBI Taxonomy" id="1802361"/>
    <lineage>
        <taxon>Bacteria</taxon>
        <taxon>Candidatus Terryibacteriota</taxon>
    </lineage>
</organism>
<keyword evidence="7 21" id="KW-0812">Transmembrane</keyword>
<gene>
    <name evidence="22" type="ORF">A2828_01310</name>
</gene>
<dbReference type="GO" id="GO:0051301">
    <property type="term" value="P:cell division"/>
    <property type="evidence" value="ECO:0007669"/>
    <property type="project" value="UniProtKB-KW"/>
</dbReference>
<evidence type="ECO:0000256" key="8">
    <source>
        <dbReference type="ARBA" id="ARBA00022960"/>
    </source>
</evidence>
<evidence type="ECO:0000256" key="4">
    <source>
        <dbReference type="ARBA" id="ARBA00022618"/>
    </source>
</evidence>
<evidence type="ECO:0000256" key="1">
    <source>
        <dbReference type="ARBA" id="ARBA00004651"/>
    </source>
</evidence>
<protein>
    <recommendedName>
        <fullName evidence="17">Probable peptidoglycan glycosyltransferase FtsW</fullName>
        <ecNumber evidence="19">2.4.99.28</ecNumber>
    </recommendedName>
    <alternativeName>
        <fullName evidence="18">Cell division protein FtsW</fullName>
    </alternativeName>
    <alternativeName>
        <fullName evidence="15">Cell wall polymerase</fullName>
    </alternativeName>
    <alternativeName>
        <fullName evidence="14">Peptidoglycan polymerase</fullName>
    </alternativeName>
</protein>
<keyword evidence="6" id="KW-0808">Transferase</keyword>
<name>A0A1G2PE56_9BACT</name>
<evidence type="ECO:0000256" key="2">
    <source>
        <dbReference type="ARBA" id="ARBA00004752"/>
    </source>
</evidence>
<comment type="caution">
    <text evidence="22">The sequence shown here is derived from an EMBL/GenBank/DDBJ whole genome shotgun (WGS) entry which is preliminary data.</text>
</comment>
<dbReference type="Pfam" id="PF01098">
    <property type="entry name" value="FTSW_RODA_SPOVE"/>
    <property type="match status" value="1"/>
</dbReference>
<feature type="transmembrane region" description="Helical" evidence="21">
    <location>
        <begin position="271"/>
        <end position="289"/>
    </location>
</feature>
<dbReference type="GO" id="GO:0015648">
    <property type="term" value="F:lipid-linked peptidoglycan transporter activity"/>
    <property type="evidence" value="ECO:0007669"/>
    <property type="project" value="TreeGrafter"/>
</dbReference>
<dbReference type="AlphaFoldDB" id="A0A1G2PE56"/>
<keyword evidence="12" id="KW-0131">Cell cycle</keyword>
<feature type="transmembrane region" description="Helical" evidence="21">
    <location>
        <begin position="141"/>
        <end position="158"/>
    </location>
</feature>
<evidence type="ECO:0000256" key="18">
    <source>
        <dbReference type="ARBA" id="ARBA00041418"/>
    </source>
</evidence>
<evidence type="ECO:0000256" key="6">
    <source>
        <dbReference type="ARBA" id="ARBA00022679"/>
    </source>
</evidence>
<proteinExistence type="inferred from homology"/>
<keyword evidence="4 22" id="KW-0132">Cell division</keyword>
<comment type="similarity">
    <text evidence="16">Belongs to the SEDS family. FtsW subfamily.</text>
</comment>
<feature type="transmembrane region" description="Helical" evidence="21">
    <location>
        <begin position="68"/>
        <end position="89"/>
    </location>
</feature>
<dbReference type="PANTHER" id="PTHR30474:SF2">
    <property type="entry name" value="PEPTIDOGLYCAN GLYCOSYLTRANSFERASE FTSW-RELATED"/>
    <property type="match status" value="1"/>
</dbReference>
<keyword evidence="11 21" id="KW-0472">Membrane</keyword>
<dbReference type="NCBIfam" id="TIGR02614">
    <property type="entry name" value="ftsW"/>
    <property type="match status" value="1"/>
</dbReference>
<evidence type="ECO:0000256" key="15">
    <source>
        <dbReference type="ARBA" id="ARBA00033270"/>
    </source>
</evidence>
<feature type="transmembrane region" description="Helical" evidence="21">
    <location>
        <begin position="164"/>
        <end position="181"/>
    </location>
</feature>
<dbReference type="GO" id="GO:0071555">
    <property type="term" value="P:cell wall organization"/>
    <property type="evidence" value="ECO:0007669"/>
    <property type="project" value="UniProtKB-KW"/>
</dbReference>
<evidence type="ECO:0000256" key="10">
    <source>
        <dbReference type="ARBA" id="ARBA00022989"/>
    </source>
</evidence>
<keyword evidence="13" id="KW-0961">Cell wall biogenesis/degradation</keyword>
<evidence type="ECO:0000256" key="11">
    <source>
        <dbReference type="ARBA" id="ARBA00023136"/>
    </source>
</evidence>
<evidence type="ECO:0000256" key="13">
    <source>
        <dbReference type="ARBA" id="ARBA00023316"/>
    </source>
</evidence>
<feature type="transmembrane region" description="Helical" evidence="21">
    <location>
        <begin position="339"/>
        <end position="358"/>
    </location>
</feature>
<comment type="pathway">
    <text evidence="2">Cell wall biogenesis; peptidoglycan biosynthesis.</text>
</comment>
<evidence type="ECO:0000256" key="16">
    <source>
        <dbReference type="ARBA" id="ARBA00038053"/>
    </source>
</evidence>
<keyword evidence="8" id="KW-0133">Cell shape</keyword>
<keyword evidence="3" id="KW-1003">Cell membrane</keyword>
<evidence type="ECO:0000313" key="23">
    <source>
        <dbReference type="Proteomes" id="UP000178869"/>
    </source>
</evidence>
<evidence type="ECO:0000256" key="5">
    <source>
        <dbReference type="ARBA" id="ARBA00022676"/>
    </source>
</evidence>
<dbReference type="EMBL" id="MHSR01000025">
    <property type="protein sequence ID" value="OHA45892.1"/>
    <property type="molecule type" value="Genomic_DNA"/>
</dbReference>
<dbReference type="PANTHER" id="PTHR30474">
    <property type="entry name" value="CELL CYCLE PROTEIN"/>
    <property type="match status" value="1"/>
</dbReference>
<evidence type="ECO:0000256" key="17">
    <source>
        <dbReference type="ARBA" id="ARBA00041185"/>
    </source>
</evidence>
<comment type="subcellular location">
    <subcellularLocation>
        <location evidence="1">Cell membrane</location>
        <topology evidence="1">Multi-pass membrane protein</topology>
    </subcellularLocation>
</comment>
<feature type="transmembrane region" description="Helical" evidence="21">
    <location>
        <begin position="301"/>
        <end position="319"/>
    </location>
</feature>
<keyword evidence="9" id="KW-0573">Peptidoglycan synthesis</keyword>
<evidence type="ECO:0000256" key="12">
    <source>
        <dbReference type="ARBA" id="ARBA00023306"/>
    </source>
</evidence>
<dbReference type="GO" id="GO:0005886">
    <property type="term" value="C:plasma membrane"/>
    <property type="evidence" value="ECO:0007669"/>
    <property type="project" value="UniProtKB-SubCell"/>
</dbReference>
<dbReference type="InterPro" id="IPR013437">
    <property type="entry name" value="FtsW"/>
</dbReference>
<evidence type="ECO:0000256" key="3">
    <source>
        <dbReference type="ARBA" id="ARBA00022475"/>
    </source>
</evidence>
<reference evidence="22 23" key="1">
    <citation type="journal article" date="2016" name="Nat. Commun.">
        <title>Thousands of microbial genomes shed light on interconnected biogeochemical processes in an aquifer system.</title>
        <authorList>
            <person name="Anantharaman K."/>
            <person name="Brown C.T."/>
            <person name="Hug L.A."/>
            <person name="Sharon I."/>
            <person name="Castelle C.J."/>
            <person name="Probst A.J."/>
            <person name="Thomas B.C."/>
            <person name="Singh A."/>
            <person name="Wilkins M.J."/>
            <person name="Karaoz U."/>
            <person name="Brodie E.L."/>
            <person name="Williams K.H."/>
            <person name="Hubbard S.S."/>
            <person name="Banfield J.F."/>
        </authorList>
    </citation>
    <scope>NUCLEOTIDE SEQUENCE [LARGE SCALE GENOMIC DNA]</scope>
</reference>
<evidence type="ECO:0000256" key="7">
    <source>
        <dbReference type="ARBA" id="ARBA00022692"/>
    </source>
</evidence>
<feature type="transmembrane region" description="Helical" evidence="21">
    <location>
        <begin position="42"/>
        <end position="61"/>
    </location>
</feature>
<evidence type="ECO:0000313" key="22">
    <source>
        <dbReference type="EMBL" id="OHA45892.1"/>
    </source>
</evidence>
<evidence type="ECO:0000256" key="14">
    <source>
        <dbReference type="ARBA" id="ARBA00032370"/>
    </source>
</evidence>
<dbReference type="GO" id="GO:0032153">
    <property type="term" value="C:cell division site"/>
    <property type="evidence" value="ECO:0007669"/>
    <property type="project" value="TreeGrafter"/>
</dbReference>